<keyword evidence="3" id="KW-0378">Hydrolase</keyword>
<evidence type="ECO:0000256" key="4">
    <source>
        <dbReference type="ARBA" id="ARBA00022963"/>
    </source>
</evidence>
<evidence type="ECO:0000256" key="1">
    <source>
        <dbReference type="ARBA" id="ARBA00010701"/>
    </source>
</evidence>
<dbReference type="FunCoup" id="E9G1E6">
    <property type="interactions" value="237"/>
</dbReference>
<dbReference type="InterPro" id="IPR029058">
    <property type="entry name" value="AB_hydrolase_fold"/>
</dbReference>
<evidence type="ECO:0000256" key="8">
    <source>
        <dbReference type="SAM" id="SignalP"/>
    </source>
</evidence>
<dbReference type="InterPro" id="IPR025483">
    <property type="entry name" value="Lipase_euk"/>
</dbReference>
<dbReference type="EMBL" id="GL732529">
    <property type="protein sequence ID" value="EFX86484.1"/>
    <property type="molecule type" value="Genomic_DNA"/>
</dbReference>
<feature type="active site" description="Charge relay system" evidence="7">
    <location>
        <position position="436"/>
    </location>
</feature>
<dbReference type="FunFam" id="3.40.50.1820:FF:000021">
    <property type="entry name" value="Lipase"/>
    <property type="match status" value="1"/>
</dbReference>
<keyword evidence="12" id="KW-1185">Reference proteome</keyword>
<gene>
    <name evidence="11" type="ORF">DAPPUDRAFT_312735</name>
</gene>
<organism evidence="11 12">
    <name type="scientific">Daphnia pulex</name>
    <name type="common">Water flea</name>
    <dbReference type="NCBI Taxonomy" id="6669"/>
    <lineage>
        <taxon>Eukaryota</taxon>
        <taxon>Metazoa</taxon>
        <taxon>Ecdysozoa</taxon>
        <taxon>Arthropoda</taxon>
        <taxon>Crustacea</taxon>
        <taxon>Branchiopoda</taxon>
        <taxon>Diplostraca</taxon>
        <taxon>Cladocera</taxon>
        <taxon>Anomopoda</taxon>
        <taxon>Daphniidae</taxon>
        <taxon>Daphnia</taxon>
    </lineage>
</organism>
<dbReference type="STRING" id="6669.E9G1E6"/>
<proteinExistence type="inferred from homology"/>
<evidence type="ECO:0000256" key="6">
    <source>
        <dbReference type="ARBA" id="ARBA00023180"/>
    </source>
</evidence>
<dbReference type="InParanoid" id="E9G1E6"/>
<evidence type="ECO:0000259" key="9">
    <source>
        <dbReference type="Pfam" id="PF04083"/>
    </source>
</evidence>
<dbReference type="Pfam" id="PF04083">
    <property type="entry name" value="Abhydro_lipase"/>
    <property type="match status" value="1"/>
</dbReference>
<dbReference type="Pfam" id="PF12146">
    <property type="entry name" value="Hydrolase_4"/>
    <property type="match status" value="1"/>
</dbReference>
<dbReference type="InterPro" id="IPR006693">
    <property type="entry name" value="AB_hydrolase_lipase"/>
</dbReference>
<sequence>MVRLPSLIPFLIFMLCLYLASQLSQCSTVLNHERRSSSGRSIFRRKIRQSVSKVLSQMWQFSPRAHFSKKQLETDDKFINLTALPSNDERAMNAVQIIINRGYPVASYSVTTSDGYILELHRIPGRKGQTSDLGTGKPVWLQHGLLCSSADWLITPSDQSLAFILADLGYDVWLGNARGNVYSRKHKTLTHTQKSYWDFSWDEMGKFDIPAVLNFILFKTERKKLIYIGHSMGCSMFFVAMATYPELQSKIETMVALAPATSLAHMTSPIFRLAPFIKPLEFLLRLLKTRAFLSQESYLNYFQRKFCLKNIGWAGLCRNVLFLLVGDDTTNIDVEILRVLDGNTPAGTSVRTVAQFAMNFNSGPTFIPYDFGPVGNYLRYKKFRPPPYDLGKVKVPVYLFYGENDRLVTPKDIEWLASKLPNVKELVKVDDKHYNHASFLISKNNNVLLNNQLISFLPSPN</sequence>
<dbReference type="KEGG" id="dpx:DAPPUDRAFT_312735"/>
<dbReference type="GO" id="GO:0016042">
    <property type="term" value="P:lipid catabolic process"/>
    <property type="evidence" value="ECO:0007669"/>
    <property type="project" value="UniProtKB-KW"/>
</dbReference>
<keyword evidence="6" id="KW-0325">Glycoprotein</keyword>
<accession>E9G1E6</accession>
<dbReference type="SUPFAM" id="SSF53474">
    <property type="entry name" value="alpha/beta-Hydrolases"/>
    <property type="match status" value="1"/>
</dbReference>
<keyword evidence="5" id="KW-0443">Lipid metabolism</keyword>
<feature type="active site" description="Charge relay system" evidence="7">
    <location>
        <position position="405"/>
    </location>
</feature>
<dbReference type="AlphaFoldDB" id="E9G1E6"/>
<comment type="similarity">
    <text evidence="1">Belongs to the AB hydrolase superfamily. Lipase family.</text>
</comment>
<name>E9G1E6_DAPPU</name>
<feature type="domain" description="Serine aminopeptidase S33" evidence="10">
    <location>
        <begin position="160"/>
        <end position="274"/>
    </location>
</feature>
<dbReference type="OMA" id="GWSITAW"/>
<evidence type="ECO:0000313" key="11">
    <source>
        <dbReference type="EMBL" id="EFX86484.1"/>
    </source>
</evidence>
<feature type="chain" id="PRO_5003240516" evidence="8">
    <location>
        <begin position="27"/>
        <end position="461"/>
    </location>
</feature>
<keyword evidence="4" id="KW-0442">Lipid degradation</keyword>
<feature type="signal peptide" evidence="8">
    <location>
        <begin position="1"/>
        <end position="26"/>
    </location>
</feature>
<dbReference type="InterPro" id="IPR022742">
    <property type="entry name" value="Hydrolase_4"/>
</dbReference>
<keyword evidence="2 8" id="KW-0732">Signal</keyword>
<dbReference type="GO" id="GO:0016298">
    <property type="term" value="F:lipase activity"/>
    <property type="evidence" value="ECO:0000318"/>
    <property type="project" value="GO_Central"/>
</dbReference>
<dbReference type="PIRSF" id="PIRSF000862">
    <property type="entry name" value="Steryl_ester_lip"/>
    <property type="match status" value="1"/>
</dbReference>
<dbReference type="PhylomeDB" id="E9G1E6"/>
<evidence type="ECO:0000313" key="12">
    <source>
        <dbReference type="Proteomes" id="UP000000305"/>
    </source>
</evidence>
<dbReference type="GO" id="GO:0006629">
    <property type="term" value="P:lipid metabolic process"/>
    <property type="evidence" value="ECO:0000318"/>
    <property type="project" value="GO_Central"/>
</dbReference>
<dbReference type="eggNOG" id="KOG2624">
    <property type="taxonomic scope" value="Eukaryota"/>
</dbReference>
<evidence type="ECO:0000256" key="3">
    <source>
        <dbReference type="ARBA" id="ARBA00022801"/>
    </source>
</evidence>
<dbReference type="HOGENOM" id="CLU_010974_0_3_1"/>
<evidence type="ECO:0000256" key="5">
    <source>
        <dbReference type="ARBA" id="ARBA00023098"/>
    </source>
</evidence>
<evidence type="ECO:0000256" key="7">
    <source>
        <dbReference type="PIRSR" id="PIRSR000862-1"/>
    </source>
</evidence>
<dbReference type="Proteomes" id="UP000000305">
    <property type="component" value="Unassembled WGS sequence"/>
</dbReference>
<reference evidence="11 12" key="1">
    <citation type="journal article" date="2011" name="Science">
        <title>The ecoresponsive genome of Daphnia pulex.</title>
        <authorList>
            <person name="Colbourne J.K."/>
            <person name="Pfrender M.E."/>
            <person name="Gilbert D."/>
            <person name="Thomas W.K."/>
            <person name="Tucker A."/>
            <person name="Oakley T.H."/>
            <person name="Tokishita S."/>
            <person name="Aerts A."/>
            <person name="Arnold G.J."/>
            <person name="Basu M.K."/>
            <person name="Bauer D.J."/>
            <person name="Caceres C.E."/>
            <person name="Carmel L."/>
            <person name="Casola C."/>
            <person name="Choi J.H."/>
            <person name="Detter J.C."/>
            <person name="Dong Q."/>
            <person name="Dusheyko S."/>
            <person name="Eads B.D."/>
            <person name="Frohlich T."/>
            <person name="Geiler-Samerotte K.A."/>
            <person name="Gerlach D."/>
            <person name="Hatcher P."/>
            <person name="Jogdeo S."/>
            <person name="Krijgsveld J."/>
            <person name="Kriventseva E.V."/>
            <person name="Kultz D."/>
            <person name="Laforsch C."/>
            <person name="Lindquist E."/>
            <person name="Lopez J."/>
            <person name="Manak J.R."/>
            <person name="Muller J."/>
            <person name="Pangilinan J."/>
            <person name="Patwardhan R.P."/>
            <person name="Pitluck S."/>
            <person name="Pritham E.J."/>
            <person name="Rechtsteiner A."/>
            <person name="Rho M."/>
            <person name="Rogozin I.B."/>
            <person name="Sakarya O."/>
            <person name="Salamov A."/>
            <person name="Schaack S."/>
            <person name="Shapiro H."/>
            <person name="Shiga Y."/>
            <person name="Skalitzky C."/>
            <person name="Smith Z."/>
            <person name="Souvorov A."/>
            <person name="Sung W."/>
            <person name="Tang Z."/>
            <person name="Tsuchiya D."/>
            <person name="Tu H."/>
            <person name="Vos H."/>
            <person name="Wang M."/>
            <person name="Wolf Y.I."/>
            <person name="Yamagata H."/>
            <person name="Yamada T."/>
            <person name="Ye Y."/>
            <person name="Shaw J.R."/>
            <person name="Andrews J."/>
            <person name="Crease T.J."/>
            <person name="Tang H."/>
            <person name="Lucas S.M."/>
            <person name="Robertson H.M."/>
            <person name="Bork P."/>
            <person name="Koonin E.V."/>
            <person name="Zdobnov E.M."/>
            <person name="Grigoriev I.V."/>
            <person name="Lynch M."/>
            <person name="Boore J.L."/>
        </authorList>
    </citation>
    <scope>NUCLEOTIDE SEQUENCE [LARGE SCALE GENOMIC DNA]</scope>
</reference>
<evidence type="ECO:0000259" key="10">
    <source>
        <dbReference type="Pfam" id="PF12146"/>
    </source>
</evidence>
<dbReference type="PANTHER" id="PTHR11005">
    <property type="entry name" value="LYSOSOMAL ACID LIPASE-RELATED"/>
    <property type="match status" value="1"/>
</dbReference>
<feature type="domain" description="Partial AB-hydrolase lipase" evidence="9">
    <location>
        <begin position="95"/>
        <end position="154"/>
    </location>
</feature>
<dbReference type="ESTHER" id="dappu-e9g1e6">
    <property type="family name" value="Acidic_Lipase"/>
</dbReference>
<dbReference type="Gene3D" id="3.40.50.1820">
    <property type="entry name" value="alpha/beta hydrolase"/>
    <property type="match status" value="1"/>
</dbReference>
<feature type="active site" description="Nucleophile" evidence="7">
    <location>
        <position position="231"/>
    </location>
</feature>
<dbReference type="OrthoDB" id="9974421at2759"/>
<protein>
    <submittedName>
        <fullName evidence="11">Uncharacterized protein</fullName>
    </submittedName>
</protein>
<evidence type="ECO:0000256" key="2">
    <source>
        <dbReference type="ARBA" id="ARBA00022729"/>
    </source>
</evidence>